<dbReference type="AlphaFoldDB" id="A0A810QC35"/>
<dbReference type="Proteomes" id="UP000679848">
    <property type="component" value="Chromosome"/>
</dbReference>
<evidence type="ECO:0000313" key="3">
    <source>
        <dbReference type="Proteomes" id="UP000679848"/>
    </source>
</evidence>
<organism evidence="2 3">
    <name type="scientific">Pusillibacter faecalis</name>
    <dbReference type="NCBI Taxonomy" id="2714358"/>
    <lineage>
        <taxon>Bacteria</taxon>
        <taxon>Bacillati</taxon>
        <taxon>Bacillota</taxon>
        <taxon>Clostridia</taxon>
        <taxon>Eubacteriales</taxon>
        <taxon>Oscillospiraceae</taxon>
        <taxon>Pusillibacter</taxon>
    </lineage>
</organism>
<keyword evidence="1" id="KW-0812">Transmembrane</keyword>
<keyword evidence="1" id="KW-0472">Membrane</keyword>
<proteinExistence type="predicted"/>
<accession>A0A810QC35</accession>
<dbReference type="EMBL" id="AP023420">
    <property type="protein sequence ID" value="BCK83787.1"/>
    <property type="molecule type" value="Genomic_DNA"/>
</dbReference>
<dbReference type="RefSeq" id="WP_187028026.1">
    <property type="nucleotide sequence ID" value="NZ_AP023420.1"/>
</dbReference>
<protein>
    <submittedName>
        <fullName evidence="2">Uncharacterized protein</fullName>
    </submittedName>
</protein>
<evidence type="ECO:0000256" key="1">
    <source>
        <dbReference type="SAM" id="Phobius"/>
    </source>
</evidence>
<sequence>MNTVIQSFDNLHDNRILRYCADFECHTLHTVTLSETGESISVRFTGLLAHWFENVIQDNILFGMDEITADGLFERYQELLSHSLQYGFPACCSAEELRERMAREKIRVFVIGSSLGLCGFVLAQEVNIQCQ</sequence>
<keyword evidence="1" id="KW-1133">Transmembrane helix</keyword>
<gene>
    <name evidence="2" type="ORF">MM59RIKEN_11060</name>
</gene>
<evidence type="ECO:0000313" key="2">
    <source>
        <dbReference type="EMBL" id="BCK83787.1"/>
    </source>
</evidence>
<keyword evidence="3" id="KW-1185">Reference proteome</keyword>
<feature type="transmembrane region" description="Helical" evidence="1">
    <location>
        <begin position="106"/>
        <end position="123"/>
    </location>
</feature>
<dbReference type="KEGG" id="pfaa:MM59RIKEN_11060"/>
<name>A0A810QC35_9FIRM</name>
<reference evidence="2" key="1">
    <citation type="submission" date="2020-09" db="EMBL/GenBank/DDBJ databases">
        <title>New species isolated from human feces.</title>
        <authorList>
            <person name="Kitahara M."/>
            <person name="Shigeno Y."/>
            <person name="Shime M."/>
            <person name="Matsumoto Y."/>
            <person name="Nakamura S."/>
            <person name="Motooka D."/>
            <person name="Fukuoka S."/>
            <person name="Nishikawa H."/>
            <person name="Benno Y."/>
        </authorList>
    </citation>
    <scope>NUCLEOTIDE SEQUENCE</scope>
    <source>
        <strain evidence="2">MM59</strain>
    </source>
</reference>